<protein>
    <submittedName>
        <fullName evidence="2">Uncharacterized protein</fullName>
    </submittedName>
</protein>
<feature type="region of interest" description="Disordered" evidence="1">
    <location>
        <begin position="53"/>
        <end position="102"/>
    </location>
</feature>
<gene>
    <name evidence="2" type="ORF">ABEG18_05715</name>
</gene>
<accession>A0AAU7JJ45</accession>
<reference evidence="2" key="1">
    <citation type="submission" date="2024-05" db="EMBL/GenBank/DDBJ databases">
        <authorList>
            <person name="Kim S."/>
            <person name="Heo J."/>
            <person name="Choi H."/>
            <person name="Choi Y."/>
            <person name="Kwon S.-W."/>
            <person name="Kim Y."/>
        </authorList>
    </citation>
    <scope>NUCLEOTIDE SEQUENCE</scope>
    <source>
        <strain evidence="2">KACC 23698</strain>
    </source>
</reference>
<dbReference type="RefSeq" id="WP_406857134.1">
    <property type="nucleotide sequence ID" value="NZ_CP157484.1"/>
</dbReference>
<proteinExistence type="predicted"/>
<organism evidence="2">
    <name type="scientific">Alsobacter sp. KACC 23698</name>
    <dbReference type="NCBI Taxonomy" id="3149229"/>
    <lineage>
        <taxon>Bacteria</taxon>
        <taxon>Pseudomonadati</taxon>
        <taxon>Pseudomonadota</taxon>
        <taxon>Alphaproteobacteria</taxon>
        <taxon>Hyphomicrobiales</taxon>
        <taxon>Alsobacteraceae</taxon>
        <taxon>Alsobacter</taxon>
    </lineage>
</organism>
<evidence type="ECO:0000256" key="1">
    <source>
        <dbReference type="SAM" id="MobiDB-lite"/>
    </source>
</evidence>
<name>A0AAU7JJ45_9HYPH</name>
<evidence type="ECO:0000313" key="2">
    <source>
        <dbReference type="EMBL" id="XBO40278.1"/>
    </source>
</evidence>
<dbReference type="EMBL" id="CP157484">
    <property type="protein sequence ID" value="XBO40278.1"/>
    <property type="molecule type" value="Genomic_DNA"/>
</dbReference>
<dbReference type="AlphaFoldDB" id="A0AAU7JJ45"/>
<sequence>MIWLDRPAVVVSGEPFVMAGKQLPWTRFNLAEIESAEFLSEAEFLQRFSQWGLPETPKPARSNVRLRSPADPALSHAPARTTALSPATSTEREPGPHRQGVV</sequence>